<keyword evidence="1" id="KW-0732">Signal</keyword>
<organism evidence="2 3">
    <name type="scientific">Streptomyces sodiiphilus</name>
    <dbReference type="NCBI Taxonomy" id="226217"/>
    <lineage>
        <taxon>Bacteria</taxon>
        <taxon>Bacillati</taxon>
        <taxon>Actinomycetota</taxon>
        <taxon>Actinomycetes</taxon>
        <taxon>Kitasatosporales</taxon>
        <taxon>Streptomycetaceae</taxon>
        <taxon>Streptomyces</taxon>
    </lineage>
</organism>
<evidence type="ECO:0000313" key="2">
    <source>
        <dbReference type="EMBL" id="GAA1925131.1"/>
    </source>
</evidence>
<gene>
    <name evidence="2" type="ORF">GCM10009716_36700</name>
</gene>
<comment type="caution">
    <text evidence="2">The sequence shown here is derived from an EMBL/GenBank/DDBJ whole genome shotgun (WGS) entry which is preliminary data.</text>
</comment>
<feature type="chain" id="PRO_5046612853" description="Carboxypeptidase regulatory-like domain-containing protein" evidence="1">
    <location>
        <begin position="32"/>
        <end position="326"/>
    </location>
</feature>
<dbReference type="NCBIfam" id="NF040603">
    <property type="entry name" value="choice_anch_P"/>
    <property type="match status" value="1"/>
</dbReference>
<dbReference type="EMBL" id="BAAAMJ010000042">
    <property type="protein sequence ID" value="GAA1925131.1"/>
    <property type="molecule type" value="Genomic_DNA"/>
</dbReference>
<dbReference type="Proteomes" id="UP001501303">
    <property type="component" value="Unassembled WGS sequence"/>
</dbReference>
<feature type="signal peptide" evidence="1">
    <location>
        <begin position="1"/>
        <end position="31"/>
    </location>
</feature>
<reference evidence="2 3" key="1">
    <citation type="journal article" date="2019" name="Int. J. Syst. Evol. Microbiol.">
        <title>The Global Catalogue of Microorganisms (GCM) 10K type strain sequencing project: providing services to taxonomists for standard genome sequencing and annotation.</title>
        <authorList>
            <consortium name="The Broad Institute Genomics Platform"/>
            <consortium name="The Broad Institute Genome Sequencing Center for Infectious Disease"/>
            <person name="Wu L."/>
            <person name="Ma J."/>
        </authorList>
    </citation>
    <scope>NUCLEOTIDE SEQUENCE [LARGE SCALE GENOMIC DNA]</scope>
    <source>
        <strain evidence="2 3">JCM 13581</strain>
    </source>
</reference>
<evidence type="ECO:0000256" key="1">
    <source>
        <dbReference type="SAM" id="SignalP"/>
    </source>
</evidence>
<dbReference type="RefSeq" id="WP_344263749.1">
    <property type="nucleotide sequence ID" value="NZ_BAAAMJ010000042.1"/>
</dbReference>
<evidence type="ECO:0008006" key="4">
    <source>
        <dbReference type="Google" id="ProtNLM"/>
    </source>
</evidence>
<keyword evidence="3" id="KW-1185">Reference proteome</keyword>
<protein>
    <recommendedName>
        <fullName evidence="4">Carboxypeptidase regulatory-like domain-containing protein</fullName>
    </recommendedName>
</protein>
<accession>A0ABN2PMR0</accession>
<proteinExistence type="predicted"/>
<name>A0ABN2PMR0_9ACTN</name>
<sequence length="326" mass="34660">MLPIVKRLAARTGTALALAGTLIAVPVAAQAMDDEYGHDSARHYGSASATGLQVQLGRRIDVTAAEARYPEGPRRDRVDNVAIDGRGSASRVYALATGQQREGTVEARAGLRSLELDLGIATLRTGAVSASCTAGPDRRATGTSQIRDGIVDLPVGPDFPIPSDPAPNTTYNLPGGAGTAVLNEQIKHRDGSITVNAMRVTLTAPLPPRLRGEFTVASVTCDPGKKERKRDASITARTTDSVTGKGVRGVVIDVVDRRGNVVDSCVTGSDCTVKVRPGRYWVCVADVPEGYRKPRPADLCEGPLNVEAGERERVHFVLDPDRRHKK</sequence>
<evidence type="ECO:0000313" key="3">
    <source>
        <dbReference type="Proteomes" id="UP001501303"/>
    </source>
</evidence>